<evidence type="ECO:0000313" key="1">
    <source>
        <dbReference type="EMBL" id="KIM55710.1"/>
    </source>
</evidence>
<evidence type="ECO:0000313" key="2">
    <source>
        <dbReference type="EMBL" id="KIM64711.1"/>
    </source>
</evidence>
<gene>
    <name evidence="1" type="ORF">SCLCIDRAFT_284752</name>
    <name evidence="2" type="ORF">SCLCIDRAFT_589226</name>
</gene>
<organism evidence="2 3">
    <name type="scientific">Scleroderma citrinum Foug A</name>
    <dbReference type="NCBI Taxonomy" id="1036808"/>
    <lineage>
        <taxon>Eukaryota</taxon>
        <taxon>Fungi</taxon>
        <taxon>Dikarya</taxon>
        <taxon>Basidiomycota</taxon>
        <taxon>Agaricomycotina</taxon>
        <taxon>Agaricomycetes</taxon>
        <taxon>Agaricomycetidae</taxon>
        <taxon>Boletales</taxon>
        <taxon>Sclerodermatineae</taxon>
        <taxon>Sclerodermataceae</taxon>
        <taxon>Scleroderma</taxon>
    </lineage>
</organism>
<dbReference type="HOGENOM" id="CLU_2265302_0_0_1"/>
<name>A0A0C3E9Q8_9AGAM</name>
<protein>
    <submittedName>
        <fullName evidence="2">Uncharacterized protein</fullName>
    </submittedName>
</protein>
<reference evidence="2 3" key="1">
    <citation type="submission" date="2014-04" db="EMBL/GenBank/DDBJ databases">
        <authorList>
            <consortium name="DOE Joint Genome Institute"/>
            <person name="Kuo A."/>
            <person name="Kohler A."/>
            <person name="Nagy L.G."/>
            <person name="Floudas D."/>
            <person name="Copeland A."/>
            <person name="Barry K.W."/>
            <person name="Cichocki N."/>
            <person name="Veneault-Fourrey C."/>
            <person name="LaButti K."/>
            <person name="Lindquist E.A."/>
            <person name="Lipzen A."/>
            <person name="Lundell T."/>
            <person name="Morin E."/>
            <person name="Murat C."/>
            <person name="Sun H."/>
            <person name="Tunlid A."/>
            <person name="Henrissat B."/>
            <person name="Grigoriev I.V."/>
            <person name="Hibbett D.S."/>
            <person name="Martin F."/>
            <person name="Nordberg H.P."/>
            <person name="Cantor M.N."/>
            <person name="Hua S.X."/>
        </authorList>
    </citation>
    <scope>NUCLEOTIDE SEQUENCE [LARGE SCALE GENOMIC DNA]</scope>
    <source>
        <strain evidence="2 3">Foug A</strain>
    </source>
</reference>
<dbReference type="AlphaFoldDB" id="A0A0C3E9Q8"/>
<reference evidence="3" key="2">
    <citation type="submission" date="2015-01" db="EMBL/GenBank/DDBJ databases">
        <title>Evolutionary Origins and Diversification of the Mycorrhizal Mutualists.</title>
        <authorList>
            <consortium name="DOE Joint Genome Institute"/>
            <consortium name="Mycorrhizal Genomics Consortium"/>
            <person name="Kohler A."/>
            <person name="Kuo A."/>
            <person name="Nagy L.G."/>
            <person name="Floudas D."/>
            <person name="Copeland A."/>
            <person name="Barry K.W."/>
            <person name="Cichocki N."/>
            <person name="Veneault-Fourrey C."/>
            <person name="LaButti K."/>
            <person name="Lindquist E.A."/>
            <person name="Lipzen A."/>
            <person name="Lundell T."/>
            <person name="Morin E."/>
            <person name="Murat C."/>
            <person name="Riley R."/>
            <person name="Ohm R."/>
            <person name="Sun H."/>
            <person name="Tunlid A."/>
            <person name="Henrissat B."/>
            <person name="Grigoriev I.V."/>
            <person name="Hibbett D.S."/>
            <person name="Martin F."/>
        </authorList>
    </citation>
    <scope>NUCLEOTIDE SEQUENCE [LARGE SCALE GENOMIC DNA]</scope>
    <source>
        <strain evidence="3">Foug A</strain>
    </source>
</reference>
<dbReference type="EMBL" id="KN822128">
    <property type="protein sequence ID" value="KIM55710.1"/>
    <property type="molecule type" value="Genomic_DNA"/>
</dbReference>
<dbReference type="EMBL" id="KN822026">
    <property type="protein sequence ID" value="KIM64711.1"/>
    <property type="molecule type" value="Genomic_DNA"/>
</dbReference>
<keyword evidence="3" id="KW-1185">Reference proteome</keyword>
<reference evidence="2" key="3">
    <citation type="submission" date="2015-02" db="EMBL/GenBank/DDBJ databases">
        <title>Evolutionary Origins and Diversification of the Mycorrhizal Mutualists.</title>
        <authorList>
            <consortium name="DOE Joint Genome Institute"/>
            <consortium name="Mycorrhizal Genomics Consortium"/>
            <person name="Kohler A."/>
            <person name="Kuo A."/>
            <person name="Nagy L.G."/>
            <person name="Floudas D."/>
            <person name="Copeland A."/>
            <person name="Barry K.W."/>
            <person name="Cichocki N."/>
            <person name="Veneault-Fourrey C."/>
            <person name="LaButti K."/>
            <person name="Lindquist E.A."/>
            <person name="Lipzen A."/>
            <person name="Lundell T."/>
            <person name="Morin E."/>
            <person name="Murat C."/>
            <person name="Riley R."/>
            <person name="Ohm R."/>
            <person name="Sun H."/>
            <person name="Tunlid A."/>
            <person name="Henrissat B."/>
            <person name="Grigoriev I.V."/>
            <person name="Hibbett D.S."/>
            <person name="Martin F."/>
        </authorList>
    </citation>
    <scope>NUCLEOTIDE SEQUENCE</scope>
    <source>
        <strain evidence="2 3">Foug A</strain>
    </source>
</reference>
<accession>A0A0C3E9Q8</accession>
<dbReference type="Proteomes" id="UP000053989">
    <property type="component" value="Unassembled WGS sequence"/>
</dbReference>
<proteinExistence type="predicted"/>
<evidence type="ECO:0000313" key="3">
    <source>
        <dbReference type="Proteomes" id="UP000053989"/>
    </source>
</evidence>
<sequence>MKPYILPANSRLTSISSISKPLDIAGRPFFLNAYCKAVFPGSCDAPYSGSPNASNKALAAGSPNPPVERAWCAVLHVFLMTSERRLFAKTSRLTNSRSRDIHQ</sequence>